<feature type="transmembrane region" description="Helical" evidence="1">
    <location>
        <begin position="6"/>
        <end position="25"/>
    </location>
</feature>
<reference evidence="3 4" key="1">
    <citation type="journal article" date="2018" name="Mar. Genomics">
        <title>Complete genome sequence of Marinifilaceae bacterium strain SPP2, isolated from the Antarctic marine sediment.</title>
        <authorList>
            <person name="Watanabe M."/>
            <person name="Kojima H."/>
            <person name="Fukui M."/>
        </authorList>
    </citation>
    <scope>NUCLEOTIDE SEQUENCE [LARGE SCALE GENOMIC DNA]</scope>
    <source>
        <strain evidence="3 4">SPP2</strain>
    </source>
</reference>
<keyword evidence="1" id="KW-0472">Membrane</keyword>
<evidence type="ECO:0000313" key="4">
    <source>
        <dbReference type="Proteomes" id="UP000218267"/>
    </source>
</evidence>
<keyword evidence="4" id="KW-1185">Reference proteome</keyword>
<dbReference type="Pfam" id="PF07584">
    <property type="entry name" value="BatA"/>
    <property type="match status" value="1"/>
</dbReference>
<dbReference type="PANTHER" id="PTHR37464:SF1">
    <property type="entry name" value="BLL2463 PROTEIN"/>
    <property type="match status" value="1"/>
</dbReference>
<evidence type="ECO:0000256" key="1">
    <source>
        <dbReference type="SAM" id="Phobius"/>
    </source>
</evidence>
<gene>
    <name evidence="3" type="ORF">ALGA_3555</name>
</gene>
<dbReference type="OrthoDB" id="9810200at2"/>
<evidence type="ECO:0000259" key="2">
    <source>
        <dbReference type="Pfam" id="PF07584"/>
    </source>
</evidence>
<dbReference type="SUPFAM" id="SSF52317">
    <property type="entry name" value="Class I glutamine amidotransferase-like"/>
    <property type="match status" value="1"/>
</dbReference>
<dbReference type="InterPro" id="IPR011933">
    <property type="entry name" value="Double_TM_dom"/>
</dbReference>
<dbReference type="Proteomes" id="UP000218267">
    <property type="component" value="Chromosome"/>
</dbReference>
<reference evidence="4" key="2">
    <citation type="journal article" date="2020" name="Antonie Van Leeuwenhoek">
        <title>Labilibaculum antarcticum sp. nov., a novel facultative anaerobic, psychrotorelant bacterium isolated from marine sediment of Antarctica.</title>
        <authorList>
            <person name="Watanabe M."/>
            <person name="Kojima H."/>
            <person name="Fukui M."/>
        </authorList>
    </citation>
    <scope>NUCLEOTIDE SEQUENCE [LARGE SCALE GENOMIC DNA]</scope>
    <source>
        <strain evidence="4">SPP2</strain>
    </source>
</reference>
<dbReference type="InterPro" id="IPR029062">
    <property type="entry name" value="Class_I_gatase-like"/>
</dbReference>
<sequence>MLQFLHPQVLWALLALLLPIIIHLFNFKRYQKIYFSNLKFLKNLNIENKRRSKVKKWLLLLLRLLALACIIIAFSQPYISNENGNNKHLQQSGCFTIYIDNSFSMNAETESGNALEVAKNKAIELINSYPSYSKIRIYSNNFYSFSSNLNKQQAIARVMDINPSPIPVRLSEQIKKIQINNAGDDCRLYVFSDFQKGQSDIENIKIDSTNSVTFLPLSVQRSNNLFIDSCWFEKPYHQLNQSQELFVRVVNTSNQNYQKNPIKLSINDSTKSISSFDIDKNSEKIVSLKYLNHKSGIYQGMVEINDFPITYDNQFYFSYNINSQIQILSVNQDKPNKYLNKLFSGTETFAFRNSSKSGVFNENLENYQLIILNEIQEMESGFNQSIKNYLSNGGHVLFIPSDKNDTTVNLFLEEISVPQLTQIDSSKQRLAKIELNSELYQNVFEEIKKDARLPDIYKHYKLGRSTNILSENIWKTQAGDDLLTKLKFGNGQFFLLTIQLNPEWTNLITHPLFVPTFINLTRDSNNAQSLYYTLGNQEPVRTASFNQNSSSEEFHIINKKNQTDIIPDQENNFDKGLLLYPRDQIDQAENYLITKSDLIVNSCSFNYSRIESDPEYFTLDELNNLIKIQKLPISINSPVKMKLSQLYNEQSNGKQYWKLFVILCLIFFVSETLLHRIKIKKDVIQS</sequence>
<feature type="transmembrane region" description="Helical" evidence="1">
    <location>
        <begin position="57"/>
        <end position="79"/>
    </location>
</feature>
<protein>
    <recommendedName>
        <fullName evidence="2">Aerotolerance regulator N-terminal domain-containing protein</fullName>
    </recommendedName>
</protein>
<keyword evidence="1" id="KW-0812">Transmembrane</keyword>
<dbReference type="NCBIfam" id="TIGR02226">
    <property type="entry name" value="two_anch"/>
    <property type="match status" value="1"/>
</dbReference>
<dbReference type="RefSeq" id="WP_096431634.1">
    <property type="nucleotide sequence ID" value="NZ_AP018042.1"/>
</dbReference>
<dbReference type="AlphaFoldDB" id="A0A1Y1CPB5"/>
<dbReference type="PANTHER" id="PTHR37464">
    <property type="entry name" value="BLL2463 PROTEIN"/>
    <property type="match status" value="1"/>
</dbReference>
<feature type="domain" description="Aerotolerance regulator N-terminal" evidence="2">
    <location>
        <begin position="1"/>
        <end position="77"/>
    </location>
</feature>
<keyword evidence="1" id="KW-1133">Transmembrane helix</keyword>
<proteinExistence type="predicted"/>
<evidence type="ECO:0000313" key="3">
    <source>
        <dbReference type="EMBL" id="BAX81853.1"/>
    </source>
</evidence>
<dbReference type="KEGG" id="mbas:ALGA_3555"/>
<organism evidence="3 4">
    <name type="scientific">Labilibaculum antarcticum</name>
    <dbReference type="NCBI Taxonomy" id="1717717"/>
    <lineage>
        <taxon>Bacteria</taxon>
        <taxon>Pseudomonadati</taxon>
        <taxon>Bacteroidota</taxon>
        <taxon>Bacteroidia</taxon>
        <taxon>Marinilabiliales</taxon>
        <taxon>Marinifilaceae</taxon>
        <taxon>Labilibaculum</taxon>
    </lineage>
</organism>
<name>A0A1Y1CPB5_9BACT</name>
<accession>A0A1Y1CPB5</accession>
<dbReference type="InterPro" id="IPR024163">
    <property type="entry name" value="Aerotolerance_reg_N"/>
</dbReference>
<dbReference type="EMBL" id="AP018042">
    <property type="protein sequence ID" value="BAX81853.1"/>
    <property type="molecule type" value="Genomic_DNA"/>
</dbReference>